<reference evidence="2" key="1">
    <citation type="journal article" date="2021" name="bioRxiv">
        <title>Whole Genome Assembly and Annotation of Northern Wild Rice, Zizania palustris L., Supports a Whole Genome Duplication in the Zizania Genus.</title>
        <authorList>
            <person name="Haas M."/>
            <person name="Kono T."/>
            <person name="Macchietto M."/>
            <person name="Millas R."/>
            <person name="McGilp L."/>
            <person name="Shao M."/>
            <person name="Duquette J."/>
            <person name="Hirsch C.N."/>
            <person name="Kimball J."/>
        </authorList>
    </citation>
    <scope>NUCLEOTIDE SEQUENCE</scope>
    <source>
        <tissue evidence="2">Fresh leaf tissue</tissue>
    </source>
</reference>
<protein>
    <submittedName>
        <fullName evidence="2">Uncharacterized protein</fullName>
    </submittedName>
</protein>
<evidence type="ECO:0000313" key="2">
    <source>
        <dbReference type="EMBL" id="KAG8088693.1"/>
    </source>
</evidence>
<comment type="caution">
    <text evidence="2">The sequence shown here is derived from an EMBL/GenBank/DDBJ whole genome shotgun (WGS) entry which is preliminary data.</text>
</comment>
<name>A0A8J6BRW5_ZIZPA</name>
<evidence type="ECO:0000313" key="3">
    <source>
        <dbReference type="Proteomes" id="UP000729402"/>
    </source>
</evidence>
<dbReference type="AlphaFoldDB" id="A0A8J6BRW5"/>
<reference evidence="2" key="2">
    <citation type="submission" date="2021-02" db="EMBL/GenBank/DDBJ databases">
        <authorList>
            <person name="Kimball J.A."/>
            <person name="Haas M.W."/>
            <person name="Macchietto M."/>
            <person name="Kono T."/>
            <person name="Duquette J."/>
            <person name="Shao M."/>
        </authorList>
    </citation>
    <scope>NUCLEOTIDE SEQUENCE</scope>
    <source>
        <tissue evidence="2">Fresh leaf tissue</tissue>
    </source>
</reference>
<keyword evidence="3" id="KW-1185">Reference proteome</keyword>
<evidence type="ECO:0000256" key="1">
    <source>
        <dbReference type="SAM" id="MobiDB-lite"/>
    </source>
</evidence>
<sequence>MTSLPPFSSLSWAAGATKVAHVDPPIVSQAAISAREGVHCAVRKVALASATLLTSPTELSSPDLALPRLPTPPPERPWLPPSLVAWRRIHGISGWKGMASKVLDDNLQCRYSFLQGMNQLQSVLNCL</sequence>
<feature type="region of interest" description="Disordered" evidence="1">
    <location>
        <begin position="57"/>
        <end position="77"/>
    </location>
</feature>
<proteinExistence type="predicted"/>
<dbReference type="Proteomes" id="UP000729402">
    <property type="component" value="Unassembled WGS sequence"/>
</dbReference>
<accession>A0A8J6BRW5</accession>
<gene>
    <name evidence="2" type="ORF">GUJ93_ZPchr0010g8716</name>
</gene>
<organism evidence="2 3">
    <name type="scientific">Zizania palustris</name>
    <name type="common">Northern wild rice</name>
    <dbReference type="NCBI Taxonomy" id="103762"/>
    <lineage>
        <taxon>Eukaryota</taxon>
        <taxon>Viridiplantae</taxon>
        <taxon>Streptophyta</taxon>
        <taxon>Embryophyta</taxon>
        <taxon>Tracheophyta</taxon>
        <taxon>Spermatophyta</taxon>
        <taxon>Magnoliopsida</taxon>
        <taxon>Liliopsida</taxon>
        <taxon>Poales</taxon>
        <taxon>Poaceae</taxon>
        <taxon>BOP clade</taxon>
        <taxon>Oryzoideae</taxon>
        <taxon>Oryzeae</taxon>
        <taxon>Zizaniinae</taxon>
        <taxon>Zizania</taxon>
    </lineage>
</organism>
<dbReference type="EMBL" id="JAAALK010000082">
    <property type="protein sequence ID" value="KAG8088693.1"/>
    <property type="molecule type" value="Genomic_DNA"/>
</dbReference>